<accession>K1WQA8</accession>
<feature type="compositionally biased region" description="Pro residues" evidence="1">
    <location>
        <begin position="233"/>
        <end position="243"/>
    </location>
</feature>
<evidence type="ECO:0000313" key="3">
    <source>
        <dbReference type="Proteomes" id="UP000006753"/>
    </source>
</evidence>
<proteinExistence type="predicted"/>
<protein>
    <submittedName>
        <fullName evidence="2">Uncharacterized protein</fullName>
    </submittedName>
</protein>
<dbReference type="AlphaFoldDB" id="K1WQA8"/>
<feature type="compositionally biased region" description="Basic residues" evidence="1">
    <location>
        <begin position="213"/>
        <end position="222"/>
    </location>
</feature>
<dbReference type="Proteomes" id="UP000006753">
    <property type="component" value="Unassembled WGS sequence"/>
</dbReference>
<feature type="compositionally biased region" description="Low complexity" evidence="1">
    <location>
        <begin position="223"/>
        <end position="232"/>
    </location>
</feature>
<keyword evidence="3" id="KW-1185">Reference proteome</keyword>
<feature type="region of interest" description="Disordered" evidence="1">
    <location>
        <begin position="183"/>
        <end position="253"/>
    </location>
</feature>
<evidence type="ECO:0000256" key="1">
    <source>
        <dbReference type="SAM" id="MobiDB-lite"/>
    </source>
</evidence>
<gene>
    <name evidence="2" type="ORF">MBM_01777</name>
</gene>
<feature type="compositionally biased region" description="Low complexity" evidence="1">
    <location>
        <begin position="244"/>
        <end position="253"/>
    </location>
</feature>
<dbReference type="HOGENOM" id="CLU_1098683_0_0_1"/>
<evidence type="ECO:0000313" key="2">
    <source>
        <dbReference type="EMBL" id="EKD19825.1"/>
    </source>
</evidence>
<dbReference type="KEGG" id="mbe:MBM_01777"/>
<reference evidence="2 3" key="1">
    <citation type="journal article" date="2012" name="BMC Genomics">
        <title>Sequencing the genome of Marssonina brunnea reveals fungus-poplar co-evolution.</title>
        <authorList>
            <person name="Zhu S."/>
            <person name="Cao Y.-Z."/>
            <person name="Jiang C."/>
            <person name="Tan B.-Y."/>
            <person name="Wang Z."/>
            <person name="Feng S."/>
            <person name="Zhang L."/>
            <person name="Su X.-H."/>
            <person name="Brejova B."/>
            <person name="Vinar T."/>
            <person name="Xu M."/>
            <person name="Wang M.-X."/>
            <person name="Zhang S.-G."/>
            <person name="Huang M.-R."/>
            <person name="Wu R."/>
            <person name="Zhou Y."/>
        </authorList>
    </citation>
    <scope>NUCLEOTIDE SEQUENCE [LARGE SCALE GENOMIC DNA]</scope>
    <source>
        <strain evidence="2 3">MB_m1</strain>
    </source>
</reference>
<name>K1WQA8_MARBU</name>
<dbReference type="EMBL" id="JH921430">
    <property type="protein sequence ID" value="EKD19825.1"/>
    <property type="molecule type" value="Genomic_DNA"/>
</dbReference>
<sequence>MNRIALLLVLKRRRRNYYTLEGNQTLRKEEVPIALTDIRNIFDPRFFFFRWWGSNFEAITPAKPPPSSSFSSSSSPIFKKQPDSKAFQSVRVAERQASRPDQTKLAVPYTRGPSLILNRQQIRAWFVKALVELKIFRILAVMGDYAAIVNQDLRIDVEFEDFQFSKNKNSTTITSAHSRHIAQFEDQKKKKKKKKEKALSNNISRAEMSLIQTRRRSKKKKTSSITGSSGSPPLSPSSNPTPPTISTRRAYPS</sequence>
<feature type="region of interest" description="Disordered" evidence="1">
    <location>
        <begin position="62"/>
        <end position="83"/>
    </location>
</feature>
<organism evidence="2 3">
    <name type="scientific">Marssonina brunnea f. sp. multigermtubi (strain MB_m1)</name>
    <name type="common">Marssonina leaf spot fungus</name>
    <dbReference type="NCBI Taxonomy" id="1072389"/>
    <lineage>
        <taxon>Eukaryota</taxon>
        <taxon>Fungi</taxon>
        <taxon>Dikarya</taxon>
        <taxon>Ascomycota</taxon>
        <taxon>Pezizomycotina</taxon>
        <taxon>Leotiomycetes</taxon>
        <taxon>Helotiales</taxon>
        <taxon>Drepanopezizaceae</taxon>
        <taxon>Drepanopeziza</taxon>
    </lineage>
</organism>
<dbReference type="InParanoid" id="K1WQA8"/>